<sequence length="57" mass="6736">MEIFTVIPNLLREFNIELLPESEYTPEKTDPARESEPKLFEDRIITVRMIANRKETA</sequence>
<reference evidence="1 2" key="1">
    <citation type="journal article" date="2018" name="MBio">
        <title>Comparative Genomics Reveals the Core Gene Toolbox for the Fungus-Insect Symbiosis.</title>
        <authorList>
            <person name="Wang Y."/>
            <person name="Stata M."/>
            <person name="Wang W."/>
            <person name="Stajich J.E."/>
            <person name="White M.M."/>
            <person name="Moncalvo J.M."/>
        </authorList>
    </citation>
    <scope>NUCLEOTIDE SEQUENCE [LARGE SCALE GENOMIC DNA]</scope>
    <source>
        <strain evidence="1 2">SC-DP-2</strain>
    </source>
</reference>
<keyword evidence="2" id="KW-1185">Reference proteome</keyword>
<dbReference type="EMBL" id="MBFS01002975">
    <property type="protein sequence ID" value="PVU90232.1"/>
    <property type="molecule type" value="Genomic_DNA"/>
</dbReference>
<accession>A0A2T9YD19</accession>
<evidence type="ECO:0000313" key="1">
    <source>
        <dbReference type="EMBL" id="PVU90232.1"/>
    </source>
</evidence>
<name>A0A2T9YD19_9FUNG</name>
<dbReference type="Proteomes" id="UP000245609">
    <property type="component" value="Unassembled WGS sequence"/>
</dbReference>
<evidence type="ECO:0000313" key="2">
    <source>
        <dbReference type="Proteomes" id="UP000245609"/>
    </source>
</evidence>
<dbReference type="AlphaFoldDB" id="A0A2T9YD19"/>
<proteinExistence type="predicted"/>
<organism evidence="1 2">
    <name type="scientific">Smittium megazygosporum</name>
    <dbReference type="NCBI Taxonomy" id="133381"/>
    <lineage>
        <taxon>Eukaryota</taxon>
        <taxon>Fungi</taxon>
        <taxon>Fungi incertae sedis</taxon>
        <taxon>Zoopagomycota</taxon>
        <taxon>Kickxellomycotina</taxon>
        <taxon>Harpellomycetes</taxon>
        <taxon>Harpellales</taxon>
        <taxon>Legeriomycetaceae</taxon>
        <taxon>Smittium</taxon>
    </lineage>
</organism>
<protein>
    <submittedName>
        <fullName evidence="1">Uncharacterized protein</fullName>
    </submittedName>
</protein>
<comment type="caution">
    <text evidence="1">The sequence shown here is derived from an EMBL/GenBank/DDBJ whole genome shotgun (WGS) entry which is preliminary data.</text>
</comment>
<gene>
    <name evidence="1" type="ORF">BB560_006226</name>
</gene>